<dbReference type="AlphaFoldDB" id="A0A0F9JIZ2"/>
<evidence type="ECO:0000256" key="4">
    <source>
        <dbReference type="ARBA" id="ARBA00022729"/>
    </source>
</evidence>
<reference evidence="11" key="1">
    <citation type="journal article" date="2015" name="Nature">
        <title>Complex archaea that bridge the gap between prokaryotes and eukaryotes.</title>
        <authorList>
            <person name="Spang A."/>
            <person name="Saw J.H."/>
            <person name="Jorgensen S.L."/>
            <person name="Zaremba-Niedzwiedzka K."/>
            <person name="Martijn J."/>
            <person name="Lind A.E."/>
            <person name="van Eijk R."/>
            <person name="Schleper C."/>
            <person name="Guy L."/>
            <person name="Ettema T.J."/>
        </authorList>
    </citation>
    <scope>NUCLEOTIDE SEQUENCE</scope>
</reference>
<keyword evidence="3" id="KW-0645">Protease</keyword>
<evidence type="ECO:0000256" key="5">
    <source>
        <dbReference type="ARBA" id="ARBA00022737"/>
    </source>
</evidence>
<dbReference type="CDD" id="cd10839">
    <property type="entry name" value="cpPDZ1_DegP-like"/>
    <property type="match status" value="1"/>
</dbReference>
<dbReference type="PROSITE" id="PS50106">
    <property type="entry name" value="PDZ"/>
    <property type="match status" value="2"/>
</dbReference>
<dbReference type="Gene3D" id="2.40.10.120">
    <property type="match status" value="1"/>
</dbReference>
<dbReference type="InterPro" id="IPR009003">
    <property type="entry name" value="Peptidase_S1_PA"/>
</dbReference>
<keyword evidence="6" id="KW-0574">Periplasm</keyword>
<dbReference type="GO" id="GO:0004252">
    <property type="term" value="F:serine-type endopeptidase activity"/>
    <property type="evidence" value="ECO:0007669"/>
    <property type="project" value="InterPro"/>
</dbReference>
<dbReference type="GO" id="GO:0006508">
    <property type="term" value="P:proteolysis"/>
    <property type="evidence" value="ECO:0007669"/>
    <property type="project" value="UniProtKB-KW"/>
</dbReference>
<dbReference type="FunFam" id="2.40.10.120:FF:000007">
    <property type="entry name" value="Periplasmic serine endoprotease DegP-like"/>
    <property type="match status" value="1"/>
</dbReference>
<feature type="domain" description="PDZ" evidence="10">
    <location>
        <begin position="382"/>
        <end position="474"/>
    </location>
</feature>
<name>A0A0F9JIZ2_9ZZZZ</name>
<dbReference type="Pfam" id="PF13365">
    <property type="entry name" value="Trypsin_2"/>
    <property type="match status" value="1"/>
</dbReference>
<feature type="domain" description="PDZ" evidence="10">
    <location>
        <begin position="271"/>
        <end position="366"/>
    </location>
</feature>
<proteinExistence type="inferred from homology"/>
<accession>A0A0F9JIZ2</accession>
<dbReference type="SUPFAM" id="SSF50494">
    <property type="entry name" value="Trypsin-like serine proteases"/>
    <property type="match status" value="1"/>
</dbReference>
<evidence type="ECO:0000256" key="8">
    <source>
        <dbReference type="ARBA" id="ARBA00022825"/>
    </source>
</evidence>
<evidence type="ECO:0000313" key="11">
    <source>
        <dbReference type="EMBL" id="KKM69558.1"/>
    </source>
</evidence>
<evidence type="ECO:0000256" key="1">
    <source>
        <dbReference type="ARBA" id="ARBA00004196"/>
    </source>
</evidence>
<sequence>MVFNNYLGANKKRVVFAAIFLGVGILILSGVYPVSGIRAASAPVMGVPQSFSHLAERASPAVVNIRAEKTVKSGGQPFGHFSRPPFGKNDPFHDFFKKFFGDEQQRKFKQRSLGSGFIIGQEGYIVTNNHVIENADKIKVKLKNGKEFDAELVGRDPNTDIALIRVKPVNGLPVVDLGNSDVLKVGQWVVAIGNPFGLEHTVTAGIVSAKGRVIGSGPYDDYIQTDASINPGNSGGPLINMKGEVVGINTAIIAGGQGIGFAIPINLAKGIIDQLKESGEVTRGWLGVGIQDLDDELAAYYGVEGVEGVLVSEAFQGEPAEKAGIRAKDIILEVNDKKVNTSRELSQMVANIRVGDEITIKVLRDGKEKIFNVRIAKRDENFVSSRRTKKEFEKAFGIRVATLTKEMAQRFNMQGADGVVVVEVASGSKGEEAGIRVHDNIKEVNHKGIKTVDDYREAIRKIKKGASIQMVIRRMNVGFLVVTFKK</sequence>
<evidence type="ECO:0000256" key="3">
    <source>
        <dbReference type="ARBA" id="ARBA00022670"/>
    </source>
</evidence>
<dbReference type="InterPro" id="IPR036034">
    <property type="entry name" value="PDZ_sf"/>
</dbReference>
<evidence type="ECO:0000256" key="6">
    <source>
        <dbReference type="ARBA" id="ARBA00022764"/>
    </source>
</evidence>
<comment type="similarity">
    <text evidence="2">Belongs to the peptidase S1C family.</text>
</comment>
<keyword evidence="4" id="KW-0732">Signal</keyword>
<dbReference type="InterPro" id="IPR001478">
    <property type="entry name" value="PDZ"/>
</dbReference>
<dbReference type="PRINTS" id="PR00834">
    <property type="entry name" value="PROTEASES2C"/>
</dbReference>
<dbReference type="PANTHER" id="PTHR22939:SF129">
    <property type="entry name" value="SERINE PROTEASE HTRA2, MITOCHONDRIAL"/>
    <property type="match status" value="1"/>
</dbReference>
<dbReference type="Pfam" id="PF13180">
    <property type="entry name" value="PDZ_2"/>
    <property type="match status" value="2"/>
</dbReference>
<dbReference type="NCBIfam" id="TIGR02037">
    <property type="entry name" value="degP_htrA_DO"/>
    <property type="match status" value="1"/>
</dbReference>
<dbReference type="SUPFAM" id="SSF50156">
    <property type="entry name" value="PDZ domain-like"/>
    <property type="match status" value="2"/>
</dbReference>
<dbReference type="InterPro" id="IPR001940">
    <property type="entry name" value="Peptidase_S1C"/>
</dbReference>
<protein>
    <recommendedName>
        <fullName evidence="10">PDZ domain-containing protein</fullName>
    </recommendedName>
</protein>
<evidence type="ECO:0000259" key="10">
    <source>
        <dbReference type="PROSITE" id="PS50106"/>
    </source>
</evidence>
<gene>
    <name evidence="11" type="ORF">LCGC14_1449590</name>
</gene>
<dbReference type="EMBL" id="LAZR01009967">
    <property type="protein sequence ID" value="KKM69558.1"/>
    <property type="molecule type" value="Genomic_DNA"/>
</dbReference>
<dbReference type="PANTHER" id="PTHR22939">
    <property type="entry name" value="SERINE PROTEASE FAMILY S1C HTRA-RELATED"/>
    <property type="match status" value="1"/>
</dbReference>
<dbReference type="Gene3D" id="2.30.42.10">
    <property type="match status" value="2"/>
</dbReference>
<evidence type="ECO:0000256" key="9">
    <source>
        <dbReference type="ARBA" id="ARBA00023016"/>
    </source>
</evidence>
<dbReference type="SMART" id="SM00228">
    <property type="entry name" value="PDZ"/>
    <property type="match status" value="2"/>
</dbReference>
<keyword evidence="9" id="KW-0346">Stress response</keyword>
<organism evidence="11">
    <name type="scientific">marine sediment metagenome</name>
    <dbReference type="NCBI Taxonomy" id="412755"/>
    <lineage>
        <taxon>unclassified sequences</taxon>
        <taxon>metagenomes</taxon>
        <taxon>ecological metagenomes</taxon>
    </lineage>
</organism>
<keyword evidence="5" id="KW-0677">Repeat</keyword>
<evidence type="ECO:0000256" key="2">
    <source>
        <dbReference type="ARBA" id="ARBA00010541"/>
    </source>
</evidence>
<comment type="subcellular location">
    <subcellularLocation>
        <location evidence="1">Cell envelope</location>
    </subcellularLocation>
</comment>
<keyword evidence="7" id="KW-0378">Hydrolase</keyword>
<dbReference type="InterPro" id="IPR011782">
    <property type="entry name" value="Pept_S1C_Do"/>
</dbReference>
<keyword evidence="8" id="KW-0720">Serine protease</keyword>
<comment type="caution">
    <text evidence="11">The sequence shown here is derived from an EMBL/GenBank/DDBJ whole genome shotgun (WGS) entry which is preliminary data.</text>
</comment>
<dbReference type="GO" id="GO:0030313">
    <property type="term" value="C:cell envelope"/>
    <property type="evidence" value="ECO:0007669"/>
    <property type="project" value="UniProtKB-SubCell"/>
</dbReference>
<evidence type="ECO:0000256" key="7">
    <source>
        <dbReference type="ARBA" id="ARBA00022801"/>
    </source>
</evidence>